<dbReference type="RefSeq" id="WP_183207216.1">
    <property type="nucleotide sequence ID" value="NZ_JAAAMM010000002.1"/>
</dbReference>
<comment type="caution">
    <text evidence="1">The sequence shown here is derived from an EMBL/GenBank/DDBJ whole genome shotgun (WGS) entry which is preliminary data.</text>
</comment>
<sequence>MTNHQNVAAPFRFDVGQAVQTACGSVRGKVRYCQRSSLGTDFYVLRYKGRDRSLRGKSLIAA</sequence>
<accession>A0A7W6HCF0</accession>
<evidence type="ECO:0000313" key="1">
    <source>
        <dbReference type="EMBL" id="MBB4002654.1"/>
    </source>
</evidence>
<organism evidence="1 2">
    <name type="scientific">Aurantimonas endophytica</name>
    <dbReference type="NCBI Taxonomy" id="1522175"/>
    <lineage>
        <taxon>Bacteria</taxon>
        <taxon>Pseudomonadati</taxon>
        <taxon>Pseudomonadota</taxon>
        <taxon>Alphaproteobacteria</taxon>
        <taxon>Hyphomicrobiales</taxon>
        <taxon>Aurantimonadaceae</taxon>
        <taxon>Aurantimonas</taxon>
    </lineage>
</organism>
<protein>
    <submittedName>
        <fullName evidence="1">Uncharacterized protein</fullName>
    </submittedName>
</protein>
<evidence type="ECO:0000313" key="2">
    <source>
        <dbReference type="Proteomes" id="UP000588647"/>
    </source>
</evidence>
<proteinExistence type="predicted"/>
<dbReference type="AlphaFoldDB" id="A0A7W6HCF0"/>
<dbReference type="Proteomes" id="UP000588647">
    <property type="component" value="Unassembled WGS sequence"/>
</dbReference>
<name>A0A7W6HCF0_9HYPH</name>
<gene>
    <name evidence="1" type="ORF">GGR03_001729</name>
</gene>
<reference evidence="1 2" key="1">
    <citation type="submission" date="2020-08" db="EMBL/GenBank/DDBJ databases">
        <title>Genomic Encyclopedia of Type Strains, Phase IV (KMG-IV): sequencing the most valuable type-strain genomes for metagenomic binning, comparative biology and taxonomic classification.</title>
        <authorList>
            <person name="Goeker M."/>
        </authorList>
    </citation>
    <scope>NUCLEOTIDE SEQUENCE [LARGE SCALE GENOMIC DNA]</scope>
    <source>
        <strain evidence="1 2">DSM 103570</strain>
    </source>
</reference>
<dbReference type="EMBL" id="JACIEM010000002">
    <property type="protein sequence ID" value="MBB4002654.1"/>
    <property type="molecule type" value="Genomic_DNA"/>
</dbReference>
<keyword evidence="2" id="KW-1185">Reference proteome</keyword>